<proteinExistence type="predicted"/>
<keyword evidence="3" id="KW-0804">Transcription</keyword>
<name>A0A9W6NT94_9ACTN</name>
<dbReference type="AlphaFoldDB" id="A0A9W6NT94"/>
<feature type="DNA-binding region" description="H-T-H motif" evidence="4">
    <location>
        <begin position="110"/>
        <end position="129"/>
    </location>
</feature>
<dbReference type="Gene3D" id="1.10.10.60">
    <property type="entry name" value="Homeodomain-like"/>
    <property type="match status" value="1"/>
</dbReference>
<keyword evidence="1" id="KW-0805">Transcription regulation</keyword>
<feature type="domain" description="HTH tetR-type" evidence="6">
    <location>
        <begin position="87"/>
        <end position="147"/>
    </location>
</feature>
<dbReference type="PROSITE" id="PS50949">
    <property type="entry name" value="HTH_GNTR"/>
    <property type="match status" value="1"/>
</dbReference>
<evidence type="ECO:0000256" key="2">
    <source>
        <dbReference type="ARBA" id="ARBA00023125"/>
    </source>
</evidence>
<dbReference type="CDD" id="cd07377">
    <property type="entry name" value="WHTH_GntR"/>
    <property type="match status" value="1"/>
</dbReference>
<dbReference type="GO" id="GO:0003700">
    <property type="term" value="F:DNA-binding transcription factor activity"/>
    <property type="evidence" value="ECO:0007669"/>
    <property type="project" value="InterPro"/>
</dbReference>
<evidence type="ECO:0000259" key="5">
    <source>
        <dbReference type="PROSITE" id="PS50949"/>
    </source>
</evidence>
<accession>A0A9W6NT94</accession>
<reference evidence="7" key="2">
    <citation type="submission" date="2023-01" db="EMBL/GenBank/DDBJ databases">
        <authorList>
            <person name="Sun Q."/>
            <person name="Evtushenko L."/>
        </authorList>
    </citation>
    <scope>NUCLEOTIDE SEQUENCE</scope>
    <source>
        <strain evidence="7">VKM Ac-1321</strain>
    </source>
</reference>
<dbReference type="SUPFAM" id="SSF46689">
    <property type="entry name" value="Homeodomain-like"/>
    <property type="match status" value="1"/>
</dbReference>
<comment type="caution">
    <text evidence="7">The sequence shown here is derived from an EMBL/GenBank/DDBJ whole genome shotgun (WGS) entry which is preliminary data.</text>
</comment>
<dbReference type="GO" id="GO:0003677">
    <property type="term" value="F:DNA binding"/>
    <property type="evidence" value="ECO:0007669"/>
    <property type="project" value="UniProtKB-UniRule"/>
</dbReference>
<dbReference type="Gene3D" id="1.10.10.10">
    <property type="entry name" value="Winged helix-like DNA-binding domain superfamily/Winged helix DNA-binding domain"/>
    <property type="match status" value="1"/>
</dbReference>
<dbReference type="RefSeq" id="WP_261961052.1">
    <property type="nucleotide sequence ID" value="NZ_BAAAXA010000001.1"/>
</dbReference>
<protein>
    <submittedName>
        <fullName evidence="7">GntR family transcriptional regulator</fullName>
    </submittedName>
</protein>
<dbReference type="SMART" id="SM00345">
    <property type="entry name" value="HTH_GNTR"/>
    <property type="match status" value="1"/>
</dbReference>
<evidence type="ECO:0000313" key="8">
    <source>
        <dbReference type="Proteomes" id="UP001143480"/>
    </source>
</evidence>
<evidence type="ECO:0000256" key="1">
    <source>
        <dbReference type="ARBA" id="ARBA00023015"/>
    </source>
</evidence>
<dbReference type="PANTHER" id="PTHR44846">
    <property type="entry name" value="MANNOSYL-D-GLYCERATE TRANSPORT/METABOLISM SYSTEM REPRESSOR MNGR-RELATED"/>
    <property type="match status" value="1"/>
</dbReference>
<dbReference type="SUPFAM" id="SSF48498">
    <property type="entry name" value="Tetracyclin repressor-like, C-terminal domain"/>
    <property type="match status" value="1"/>
</dbReference>
<dbReference type="InterPro" id="IPR036271">
    <property type="entry name" value="Tet_transcr_reg_TetR-rel_C_sf"/>
</dbReference>
<sequence length="305" mass="32944">MQQDGTEPPFQRIVARIRAAITAGDLRPGDRVPSTRELMRSYGVAMATATKALNTLRQEGLVEPQPGIGTVVARRPRPRAAAGAEGPEPLDRVVSTAIRLADTEGLAALSMRRLAAALGMPTMTLYRHIAGKEELLVRMTDAVFGESPLPDADAGPGWRAAVATSARLQWGVYRRHPWAAEVMSFTRPPMAERAMAHTEWNLAALERAGLSLPVAMHATIMLANHVRGTAVNLEWEATAEQDTGVDNVEWFTAQEARFARITAGGRFPTMQRLAALGGAAVDYELDTIFEFGLTRILDGLAALIG</sequence>
<dbReference type="InterPro" id="IPR036390">
    <property type="entry name" value="WH_DNA-bd_sf"/>
</dbReference>
<dbReference type="InterPro" id="IPR009057">
    <property type="entry name" value="Homeodomain-like_sf"/>
</dbReference>
<dbReference type="InterPro" id="IPR036388">
    <property type="entry name" value="WH-like_DNA-bd_sf"/>
</dbReference>
<dbReference type="EMBL" id="BSFP01000130">
    <property type="protein sequence ID" value="GLL08171.1"/>
    <property type="molecule type" value="Genomic_DNA"/>
</dbReference>
<gene>
    <name evidence="7" type="ORF">GCM10017581_099310</name>
</gene>
<dbReference type="InterPro" id="IPR004111">
    <property type="entry name" value="Repressor_TetR_C"/>
</dbReference>
<keyword evidence="8" id="KW-1185">Reference proteome</keyword>
<keyword evidence="2 4" id="KW-0238">DNA-binding</keyword>
<reference evidence="7" key="1">
    <citation type="journal article" date="2014" name="Int. J. Syst. Evol. Microbiol.">
        <title>Complete genome sequence of Corynebacterium casei LMG S-19264T (=DSM 44701T), isolated from a smear-ripened cheese.</title>
        <authorList>
            <consortium name="US DOE Joint Genome Institute (JGI-PGF)"/>
            <person name="Walter F."/>
            <person name="Albersmeier A."/>
            <person name="Kalinowski J."/>
            <person name="Ruckert C."/>
        </authorList>
    </citation>
    <scope>NUCLEOTIDE SEQUENCE</scope>
    <source>
        <strain evidence="7">VKM Ac-1321</strain>
    </source>
</reference>
<dbReference type="Pfam" id="PF02909">
    <property type="entry name" value="TetR_C_1"/>
    <property type="match status" value="1"/>
</dbReference>
<evidence type="ECO:0000256" key="4">
    <source>
        <dbReference type="PROSITE-ProRule" id="PRU00335"/>
    </source>
</evidence>
<dbReference type="SUPFAM" id="SSF46785">
    <property type="entry name" value="Winged helix' DNA-binding domain"/>
    <property type="match status" value="1"/>
</dbReference>
<dbReference type="InterPro" id="IPR001647">
    <property type="entry name" value="HTH_TetR"/>
</dbReference>
<dbReference type="Proteomes" id="UP001143480">
    <property type="component" value="Unassembled WGS sequence"/>
</dbReference>
<evidence type="ECO:0000259" key="6">
    <source>
        <dbReference type="PROSITE" id="PS50977"/>
    </source>
</evidence>
<dbReference type="Gene3D" id="1.10.357.10">
    <property type="entry name" value="Tetracycline Repressor, domain 2"/>
    <property type="match status" value="1"/>
</dbReference>
<dbReference type="PROSITE" id="PS50977">
    <property type="entry name" value="HTH_TETR_2"/>
    <property type="match status" value="1"/>
</dbReference>
<organism evidence="7 8">
    <name type="scientific">Dactylosporangium matsuzakiense</name>
    <dbReference type="NCBI Taxonomy" id="53360"/>
    <lineage>
        <taxon>Bacteria</taxon>
        <taxon>Bacillati</taxon>
        <taxon>Actinomycetota</taxon>
        <taxon>Actinomycetes</taxon>
        <taxon>Micromonosporales</taxon>
        <taxon>Micromonosporaceae</taxon>
        <taxon>Dactylosporangium</taxon>
    </lineage>
</organism>
<feature type="domain" description="HTH gntR-type" evidence="5">
    <location>
        <begin position="7"/>
        <end position="75"/>
    </location>
</feature>
<evidence type="ECO:0000256" key="3">
    <source>
        <dbReference type="ARBA" id="ARBA00023163"/>
    </source>
</evidence>
<evidence type="ECO:0000313" key="7">
    <source>
        <dbReference type="EMBL" id="GLL08171.1"/>
    </source>
</evidence>
<dbReference type="Pfam" id="PF00440">
    <property type="entry name" value="TetR_N"/>
    <property type="match status" value="1"/>
</dbReference>
<dbReference type="Pfam" id="PF00392">
    <property type="entry name" value="GntR"/>
    <property type="match status" value="1"/>
</dbReference>
<dbReference type="InterPro" id="IPR000524">
    <property type="entry name" value="Tscrpt_reg_HTH_GntR"/>
</dbReference>
<dbReference type="InterPro" id="IPR050679">
    <property type="entry name" value="Bact_HTH_transcr_reg"/>
</dbReference>
<dbReference type="GO" id="GO:0045892">
    <property type="term" value="P:negative regulation of DNA-templated transcription"/>
    <property type="evidence" value="ECO:0007669"/>
    <property type="project" value="InterPro"/>
</dbReference>
<dbReference type="PANTHER" id="PTHR44846:SF17">
    <property type="entry name" value="GNTR-FAMILY TRANSCRIPTIONAL REGULATOR"/>
    <property type="match status" value="1"/>
</dbReference>